<dbReference type="Proteomes" id="UP000886523">
    <property type="component" value="Unassembled WGS sequence"/>
</dbReference>
<dbReference type="AlphaFoldDB" id="A0A9P6ADJ7"/>
<accession>A0A9P6ADJ7</accession>
<organism evidence="2 3">
    <name type="scientific">Hydnum rufescens UP504</name>
    <dbReference type="NCBI Taxonomy" id="1448309"/>
    <lineage>
        <taxon>Eukaryota</taxon>
        <taxon>Fungi</taxon>
        <taxon>Dikarya</taxon>
        <taxon>Basidiomycota</taxon>
        <taxon>Agaricomycotina</taxon>
        <taxon>Agaricomycetes</taxon>
        <taxon>Cantharellales</taxon>
        <taxon>Hydnaceae</taxon>
        <taxon>Hydnum</taxon>
    </lineage>
</organism>
<evidence type="ECO:0000313" key="3">
    <source>
        <dbReference type="Proteomes" id="UP000886523"/>
    </source>
</evidence>
<protein>
    <submittedName>
        <fullName evidence="2">Uncharacterized protein</fullName>
    </submittedName>
</protein>
<name>A0A9P6ADJ7_9AGAM</name>
<feature type="region of interest" description="Disordered" evidence="1">
    <location>
        <begin position="345"/>
        <end position="438"/>
    </location>
</feature>
<sequence length="445" mass="48770">MDHSTRAICCTSEAIHSAQNLGTEVKAPMDSPAPKESPFPLPQPTFLQNGWLVDAHGRIFARSLSAHELPDQAYIPGMSADDPRTAMVSFYEGPPSLSAPYSIEPYHQGRAYYYHRWIEVVFIPSWAQAPLPLAVEGMARFWQEPYPEDGFPKGARRYYHFFVHPTPPPILSPLPLHVEPRTVEGWDSIPLKVIRVSYWRDEDRWAIADPMPSLPNTVWAAGGQYPPGAEAYVALNPSTPKIPPAAPLAPLPPITAPLTLLRCLPEPLRPAILSGMQRIRVALNPGPHITKEPNIMAHPIDWRRRNIKNVFMGSIGQRGMSDLDRPMGLKGMTVLGGSSFRVPIPPGIVPGWNQDSRGGSPSSGKSSGHSRDESEDGGSDSRAPKTTMTDPSQQQAGAVITHMRRGCPAVGKKQRDATGQYHPKWANNNPSCFKGEGGPVVRAVL</sequence>
<dbReference type="EMBL" id="MU129491">
    <property type="protein sequence ID" value="KAF9502981.1"/>
    <property type="molecule type" value="Genomic_DNA"/>
</dbReference>
<reference evidence="2" key="1">
    <citation type="journal article" date="2020" name="Nat. Commun.">
        <title>Large-scale genome sequencing of mycorrhizal fungi provides insights into the early evolution of symbiotic traits.</title>
        <authorList>
            <person name="Miyauchi S."/>
            <person name="Kiss E."/>
            <person name="Kuo A."/>
            <person name="Drula E."/>
            <person name="Kohler A."/>
            <person name="Sanchez-Garcia M."/>
            <person name="Morin E."/>
            <person name="Andreopoulos B."/>
            <person name="Barry K.W."/>
            <person name="Bonito G."/>
            <person name="Buee M."/>
            <person name="Carver A."/>
            <person name="Chen C."/>
            <person name="Cichocki N."/>
            <person name="Clum A."/>
            <person name="Culley D."/>
            <person name="Crous P.W."/>
            <person name="Fauchery L."/>
            <person name="Girlanda M."/>
            <person name="Hayes R.D."/>
            <person name="Keri Z."/>
            <person name="LaButti K."/>
            <person name="Lipzen A."/>
            <person name="Lombard V."/>
            <person name="Magnuson J."/>
            <person name="Maillard F."/>
            <person name="Murat C."/>
            <person name="Nolan M."/>
            <person name="Ohm R.A."/>
            <person name="Pangilinan J."/>
            <person name="Pereira M.F."/>
            <person name="Perotto S."/>
            <person name="Peter M."/>
            <person name="Pfister S."/>
            <person name="Riley R."/>
            <person name="Sitrit Y."/>
            <person name="Stielow J.B."/>
            <person name="Szollosi G."/>
            <person name="Zifcakova L."/>
            <person name="Stursova M."/>
            <person name="Spatafora J.W."/>
            <person name="Tedersoo L."/>
            <person name="Vaario L.M."/>
            <person name="Yamada A."/>
            <person name="Yan M."/>
            <person name="Wang P."/>
            <person name="Xu J."/>
            <person name="Bruns T."/>
            <person name="Baldrian P."/>
            <person name="Vilgalys R."/>
            <person name="Dunand C."/>
            <person name="Henrissat B."/>
            <person name="Grigoriev I.V."/>
            <person name="Hibbett D."/>
            <person name="Nagy L.G."/>
            <person name="Martin F.M."/>
        </authorList>
    </citation>
    <scope>NUCLEOTIDE SEQUENCE</scope>
    <source>
        <strain evidence="2">UP504</strain>
    </source>
</reference>
<keyword evidence="3" id="KW-1185">Reference proteome</keyword>
<feature type="compositionally biased region" description="Polar residues" evidence="1">
    <location>
        <begin position="384"/>
        <end position="396"/>
    </location>
</feature>
<proteinExistence type="predicted"/>
<comment type="caution">
    <text evidence="2">The sequence shown here is derived from an EMBL/GenBank/DDBJ whole genome shotgun (WGS) entry which is preliminary data.</text>
</comment>
<evidence type="ECO:0000256" key="1">
    <source>
        <dbReference type="SAM" id="MobiDB-lite"/>
    </source>
</evidence>
<gene>
    <name evidence="2" type="ORF">BS47DRAFT_1369881</name>
</gene>
<feature type="compositionally biased region" description="Low complexity" evidence="1">
    <location>
        <begin position="356"/>
        <end position="367"/>
    </location>
</feature>
<evidence type="ECO:0000313" key="2">
    <source>
        <dbReference type="EMBL" id="KAF9502981.1"/>
    </source>
</evidence>